<gene>
    <name evidence="1" type="ORF">EV132_12466</name>
</gene>
<dbReference type="AlphaFoldDB" id="A0A4R3PSS2"/>
<sequence length="85" mass="9104">MALVAMNKMMVEKGIISHSDVCAALTEAEAGVSAGNLPQLSDSNRKSVVFPIRLLLLANEAAERGENPEFADYARLIGKQSEVSE</sequence>
<organism evidence="1 2">
    <name type="scientific">Rhizobium sullae</name>
    <name type="common">Rhizobium hedysari</name>
    <dbReference type="NCBI Taxonomy" id="50338"/>
    <lineage>
        <taxon>Bacteria</taxon>
        <taxon>Pseudomonadati</taxon>
        <taxon>Pseudomonadota</taxon>
        <taxon>Alphaproteobacteria</taxon>
        <taxon>Hyphomicrobiales</taxon>
        <taxon>Rhizobiaceae</taxon>
        <taxon>Rhizobium/Agrobacterium group</taxon>
        <taxon>Rhizobium</taxon>
    </lineage>
</organism>
<name>A0A4R3PSS2_RHISU</name>
<accession>A0A4R3PSS2</accession>
<evidence type="ECO:0000313" key="1">
    <source>
        <dbReference type="EMBL" id="TCU09666.1"/>
    </source>
</evidence>
<evidence type="ECO:0000313" key="2">
    <source>
        <dbReference type="Proteomes" id="UP000294576"/>
    </source>
</evidence>
<proteinExistence type="predicted"/>
<dbReference type="RefSeq" id="WP_244564826.1">
    <property type="nucleotide sequence ID" value="NZ_FWER01000136.1"/>
</dbReference>
<protein>
    <submittedName>
        <fullName evidence="1">Uncharacterized protein</fullName>
    </submittedName>
</protein>
<reference evidence="1 2" key="1">
    <citation type="submission" date="2019-03" db="EMBL/GenBank/DDBJ databases">
        <title>Genomic Encyclopedia of Type Strains, Phase IV (KMG-V): Genome sequencing to study the core and pangenomes of soil and plant-associated prokaryotes.</title>
        <authorList>
            <person name="Whitman W."/>
        </authorList>
    </citation>
    <scope>NUCLEOTIDE SEQUENCE [LARGE SCALE GENOMIC DNA]</scope>
    <source>
        <strain evidence="1 2">Hc14</strain>
    </source>
</reference>
<comment type="caution">
    <text evidence="1">The sequence shown here is derived from an EMBL/GenBank/DDBJ whole genome shotgun (WGS) entry which is preliminary data.</text>
</comment>
<dbReference type="EMBL" id="SMBH01000024">
    <property type="protein sequence ID" value="TCU09666.1"/>
    <property type="molecule type" value="Genomic_DNA"/>
</dbReference>
<dbReference type="Proteomes" id="UP000294576">
    <property type="component" value="Unassembled WGS sequence"/>
</dbReference>